<organism evidence="1 2">
    <name type="scientific">Merluccius polli</name>
    <name type="common">Benguela hake</name>
    <name type="synonym">Merluccius cadenati</name>
    <dbReference type="NCBI Taxonomy" id="89951"/>
    <lineage>
        <taxon>Eukaryota</taxon>
        <taxon>Metazoa</taxon>
        <taxon>Chordata</taxon>
        <taxon>Craniata</taxon>
        <taxon>Vertebrata</taxon>
        <taxon>Euteleostomi</taxon>
        <taxon>Actinopterygii</taxon>
        <taxon>Neopterygii</taxon>
        <taxon>Teleostei</taxon>
        <taxon>Neoteleostei</taxon>
        <taxon>Acanthomorphata</taxon>
        <taxon>Zeiogadaria</taxon>
        <taxon>Gadariae</taxon>
        <taxon>Gadiformes</taxon>
        <taxon>Gadoidei</taxon>
        <taxon>Merlucciidae</taxon>
        <taxon>Merluccius</taxon>
    </lineage>
</organism>
<reference evidence="1" key="1">
    <citation type="journal article" date="2023" name="Front. Mar. Sci.">
        <title>A new Merluccius polli reference genome to investigate the effects of global change in West African waters.</title>
        <authorList>
            <person name="Mateo J.L."/>
            <person name="Blanco-Fernandez C."/>
            <person name="Garcia-Vazquez E."/>
            <person name="Machado-Schiaffino G."/>
        </authorList>
    </citation>
    <scope>NUCLEOTIDE SEQUENCE</scope>
    <source>
        <strain evidence="1">C29</strain>
        <tissue evidence="1">Fin</tissue>
    </source>
</reference>
<dbReference type="AlphaFoldDB" id="A0AA47NSS2"/>
<dbReference type="EMBL" id="JAOPHQ010005516">
    <property type="protein sequence ID" value="KAK0134947.1"/>
    <property type="molecule type" value="Genomic_DNA"/>
</dbReference>
<evidence type="ECO:0000313" key="2">
    <source>
        <dbReference type="Proteomes" id="UP001174136"/>
    </source>
</evidence>
<sequence length="169" mass="19457">MDLATRLLRSLHSYVSTLRDQFAELEQSARSVSATQNYQFDTRRVRKRKRFADESDDSEVAFTDGSQRFEVETYYVIIDRLSSCLSRRIEAYTDVCDLFGVLFERDCDDCDVRDRAAKLSSTYATDLDSSLADELIQFKHFMQSETSPAQLLQALVRNGALFCRSETQV</sequence>
<proteinExistence type="predicted"/>
<keyword evidence="2" id="KW-1185">Reference proteome</keyword>
<comment type="caution">
    <text evidence="1">The sequence shown here is derived from an EMBL/GenBank/DDBJ whole genome shotgun (WGS) entry which is preliminary data.</text>
</comment>
<gene>
    <name evidence="1" type="ORF">N1851_029239</name>
</gene>
<name>A0AA47NSS2_MERPO</name>
<evidence type="ECO:0000313" key="1">
    <source>
        <dbReference type="EMBL" id="KAK0134947.1"/>
    </source>
</evidence>
<dbReference type="Proteomes" id="UP001174136">
    <property type="component" value="Unassembled WGS sequence"/>
</dbReference>
<accession>A0AA47NSS2</accession>
<protein>
    <submittedName>
        <fullName evidence="1">Uncharacterized protein</fullName>
    </submittedName>
</protein>